<gene>
    <name evidence="1" type="ORF">GCM10023333_18320</name>
</gene>
<dbReference type="Gene3D" id="1.10.30.50">
    <property type="match status" value="1"/>
</dbReference>
<name>A0ABP9ETI9_9GAMM</name>
<accession>A0ABP9ETI9</accession>
<dbReference type="Proteomes" id="UP001499988">
    <property type="component" value="Unassembled WGS sequence"/>
</dbReference>
<evidence type="ECO:0000313" key="1">
    <source>
        <dbReference type="EMBL" id="GAA4884887.1"/>
    </source>
</evidence>
<reference evidence="2" key="1">
    <citation type="journal article" date="2019" name="Int. J. Syst. Evol. Microbiol.">
        <title>The Global Catalogue of Microorganisms (GCM) 10K type strain sequencing project: providing services to taxonomists for standard genome sequencing and annotation.</title>
        <authorList>
            <consortium name="The Broad Institute Genomics Platform"/>
            <consortium name="The Broad Institute Genome Sequencing Center for Infectious Disease"/>
            <person name="Wu L."/>
            <person name="Ma J."/>
        </authorList>
    </citation>
    <scope>NUCLEOTIDE SEQUENCE [LARGE SCALE GENOMIC DNA]</scope>
    <source>
        <strain evidence="2">JCM 18401</strain>
    </source>
</reference>
<protein>
    <recommendedName>
        <fullName evidence="3">HNH endonuclease</fullName>
    </recommendedName>
</protein>
<organism evidence="1 2">
    <name type="scientific">Ferrimonas pelagia</name>
    <dbReference type="NCBI Taxonomy" id="1177826"/>
    <lineage>
        <taxon>Bacteria</taxon>
        <taxon>Pseudomonadati</taxon>
        <taxon>Pseudomonadota</taxon>
        <taxon>Gammaproteobacteria</taxon>
        <taxon>Alteromonadales</taxon>
        <taxon>Ferrimonadaceae</taxon>
        <taxon>Ferrimonas</taxon>
    </lineage>
</organism>
<dbReference type="RefSeq" id="WP_345335068.1">
    <property type="nucleotide sequence ID" value="NZ_BAABJZ010000045.1"/>
</dbReference>
<evidence type="ECO:0000313" key="2">
    <source>
        <dbReference type="Proteomes" id="UP001499988"/>
    </source>
</evidence>
<sequence>MKCVYCCNEIKEEEFAREHVPPKSFFKKGTSSLITIPACRACNNKKSSDDEFVLNILSMSDLISINPQYQFHIDKMLRAVKRPQKVGFIKEVLSSTHTVITPEGSKNAFTFDESKVSGWAGINAQGLLVYKDYIEHCNYNHSTIILNLLKVELPEEKQLLELILSFAKSTPSKRVGSSEFEYWIQTQDKGYVVIQCFYQELYFLTMVEHCKI</sequence>
<evidence type="ECO:0008006" key="3">
    <source>
        <dbReference type="Google" id="ProtNLM"/>
    </source>
</evidence>
<comment type="caution">
    <text evidence="1">The sequence shown here is derived from an EMBL/GenBank/DDBJ whole genome shotgun (WGS) entry which is preliminary data.</text>
</comment>
<proteinExistence type="predicted"/>
<dbReference type="EMBL" id="BAABJZ010000045">
    <property type="protein sequence ID" value="GAA4884887.1"/>
    <property type="molecule type" value="Genomic_DNA"/>
</dbReference>
<keyword evidence="2" id="KW-1185">Reference proteome</keyword>